<feature type="repeat" description="NHL" evidence="2">
    <location>
        <begin position="95"/>
        <end position="125"/>
    </location>
</feature>
<proteinExistence type="predicted"/>
<comment type="caution">
    <text evidence="3">The sequence shown here is derived from an EMBL/GenBank/DDBJ whole genome shotgun (WGS) entry which is preliminary data.</text>
</comment>
<dbReference type="AlphaFoldDB" id="A0A820EVG1"/>
<evidence type="ECO:0000313" key="4">
    <source>
        <dbReference type="Proteomes" id="UP000663881"/>
    </source>
</evidence>
<dbReference type="Proteomes" id="UP000663881">
    <property type="component" value="Unassembled WGS sequence"/>
</dbReference>
<reference evidence="3" key="1">
    <citation type="submission" date="2021-02" db="EMBL/GenBank/DDBJ databases">
        <authorList>
            <person name="Nowell W R."/>
        </authorList>
    </citation>
    <scope>NUCLEOTIDE SEQUENCE</scope>
</reference>
<evidence type="ECO:0008006" key="5">
    <source>
        <dbReference type="Google" id="ProtNLM"/>
    </source>
</evidence>
<dbReference type="InterPro" id="IPR011042">
    <property type="entry name" value="6-blade_b-propeller_TolB-like"/>
</dbReference>
<dbReference type="EMBL" id="CAJOAY010012627">
    <property type="protein sequence ID" value="CAF4254326.1"/>
    <property type="molecule type" value="Genomic_DNA"/>
</dbReference>
<evidence type="ECO:0000256" key="1">
    <source>
        <dbReference type="ARBA" id="ARBA00022737"/>
    </source>
</evidence>
<sequence length="256" mass="28089">LSNPYSLFVAINGDIYVDNGYANGRVDKWTLNSSASISAMYVKNSCWGLFLDINNNLYCSMNSLNQVVMKSLNTNSAMWIVAAGADCSAPSTNTLNGPRGIYVDTDLNLYVADCGNNRIQLFLSTQLIGKNGPNGFRCLVGCSGVSGASSNQLYYPTALSFDSYGNMYAVDQNNYRIQKFLITSTYYEFNRSSELEIWIWSCVTLNQPNLCPSTTWYTNGITFANSSTIGTVVSGSFVSINNTVYVANQQTNKVIV</sequence>
<dbReference type="Pfam" id="PF01436">
    <property type="entry name" value="NHL"/>
    <property type="match status" value="1"/>
</dbReference>
<accession>A0A820EVG1</accession>
<evidence type="ECO:0000256" key="2">
    <source>
        <dbReference type="PROSITE-ProRule" id="PRU00504"/>
    </source>
</evidence>
<name>A0A820EVG1_9BILA</name>
<feature type="non-terminal residue" evidence="3">
    <location>
        <position position="1"/>
    </location>
</feature>
<gene>
    <name evidence="3" type="ORF">OKA104_LOCUS43771</name>
</gene>
<dbReference type="SUPFAM" id="SSF101898">
    <property type="entry name" value="NHL repeat"/>
    <property type="match status" value="1"/>
</dbReference>
<dbReference type="Gene3D" id="2.120.10.30">
    <property type="entry name" value="TolB, C-terminal domain"/>
    <property type="match status" value="1"/>
</dbReference>
<protein>
    <recommendedName>
        <fullName evidence="5">NHL repeat containing protein-like protein</fullName>
    </recommendedName>
</protein>
<keyword evidence="1" id="KW-0677">Repeat</keyword>
<dbReference type="InterPro" id="IPR001258">
    <property type="entry name" value="NHL_repeat"/>
</dbReference>
<feature type="non-terminal residue" evidence="3">
    <location>
        <position position="256"/>
    </location>
</feature>
<evidence type="ECO:0000313" key="3">
    <source>
        <dbReference type="EMBL" id="CAF4254326.1"/>
    </source>
</evidence>
<dbReference type="PROSITE" id="PS51125">
    <property type="entry name" value="NHL"/>
    <property type="match status" value="1"/>
</dbReference>
<organism evidence="3 4">
    <name type="scientific">Adineta steineri</name>
    <dbReference type="NCBI Taxonomy" id="433720"/>
    <lineage>
        <taxon>Eukaryota</taxon>
        <taxon>Metazoa</taxon>
        <taxon>Spiralia</taxon>
        <taxon>Gnathifera</taxon>
        <taxon>Rotifera</taxon>
        <taxon>Eurotatoria</taxon>
        <taxon>Bdelloidea</taxon>
        <taxon>Adinetida</taxon>
        <taxon>Adinetidae</taxon>
        <taxon>Adineta</taxon>
    </lineage>
</organism>